<gene>
    <name evidence="2" type="ORF">Rhopal_006006-T1</name>
</gene>
<evidence type="ECO:0000256" key="1">
    <source>
        <dbReference type="SAM" id="Phobius"/>
    </source>
</evidence>
<feature type="transmembrane region" description="Helical" evidence="1">
    <location>
        <begin position="105"/>
        <end position="126"/>
    </location>
</feature>
<protein>
    <recommendedName>
        <fullName evidence="4">Transmembrane protein</fullName>
    </recommendedName>
</protein>
<dbReference type="EMBL" id="BQKY01000012">
    <property type="protein sequence ID" value="GJN92962.1"/>
    <property type="molecule type" value="Genomic_DNA"/>
</dbReference>
<organism evidence="2 3">
    <name type="scientific">Rhodotorula paludigena</name>
    <dbReference type="NCBI Taxonomy" id="86838"/>
    <lineage>
        <taxon>Eukaryota</taxon>
        <taxon>Fungi</taxon>
        <taxon>Dikarya</taxon>
        <taxon>Basidiomycota</taxon>
        <taxon>Pucciniomycotina</taxon>
        <taxon>Microbotryomycetes</taxon>
        <taxon>Sporidiobolales</taxon>
        <taxon>Sporidiobolaceae</taxon>
        <taxon>Rhodotorula</taxon>
    </lineage>
</organism>
<keyword evidence="1" id="KW-1133">Transmembrane helix</keyword>
<evidence type="ECO:0008006" key="4">
    <source>
        <dbReference type="Google" id="ProtNLM"/>
    </source>
</evidence>
<dbReference type="AlphaFoldDB" id="A0AAV5GV92"/>
<name>A0AAV5GV92_9BASI</name>
<evidence type="ECO:0000313" key="3">
    <source>
        <dbReference type="Proteomes" id="UP001342314"/>
    </source>
</evidence>
<dbReference type="Proteomes" id="UP001342314">
    <property type="component" value="Unassembled WGS sequence"/>
</dbReference>
<proteinExistence type="predicted"/>
<feature type="transmembrane region" description="Helical" evidence="1">
    <location>
        <begin position="51"/>
        <end position="69"/>
    </location>
</feature>
<keyword evidence="1" id="KW-0472">Membrane</keyword>
<keyword evidence="3" id="KW-1185">Reference proteome</keyword>
<sequence length="178" mass="19293">MTTELRARRPFKADLDSGDEAFVHEEILSPPEQDQVVQELLEQAKSAQKQYLRAALALQLVVLLLLAIFPLPRALALPFLARLAALSLLVSLARLTLSLRQGTPLLAYDLVPLLPCALLAALVSLAPSARAGEGNVRLLWTVGPLGAQGLGLLLEFEGRRGVQQVQELRGLMYDAPEA</sequence>
<keyword evidence="1" id="KW-0812">Transmembrane</keyword>
<reference evidence="2 3" key="1">
    <citation type="submission" date="2021-12" db="EMBL/GenBank/DDBJ databases">
        <title>High titer production of polyol ester of fatty acids by Rhodotorula paludigena BS15 towards product separation-free biomass refinery.</title>
        <authorList>
            <person name="Mano J."/>
            <person name="Ono H."/>
            <person name="Tanaka T."/>
            <person name="Naito K."/>
            <person name="Sushida H."/>
            <person name="Ike M."/>
            <person name="Tokuyasu K."/>
            <person name="Kitaoka M."/>
        </authorList>
    </citation>
    <scope>NUCLEOTIDE SEQUENCE [LARGE SCALE GENOMIC DNA]</scope>
    <source>
        <strain evidence="2 3">BS15</strain>
    </source>
</reference>
<accession>A0AAV5GV92</accession>
<evidence type="ECO:0000313" key="2">
    <source>
        <dbReference type="EMBL" id="GJN92962.1"/>
    </source>
</evidence>
<comment type="caution">
    <text evidence="2">The sequence shown here is derived from an EMBL/GenBank/DDBJ whole genome shotgun (WGS) entry which is preliminary data.</text>
</comment>